<feature type="compositionally biased region" description="Polar residues" evidence="1">
    <location>
        <begin position="144"/>
        <end position="154"/>
    </location>
</feature>
<comment type="caution">
    <text evidence="2">The sequence shown here is derived from an EMBL/GenBank/DDBJ whole genome shotgun (WGS) entry which is preliminary data.</text>
</comment>
<accession>A0A2T5LNN7</accession>
<dbReference type="AlphaFoldDB" id="A0A2T5LNN7"/>
<evidence type="ECO:0000256" key="1">
    <source>
        <dbReference type="SAM" id="MobiDB-lite"/>
    </source>
</evidence>
<dbReference type="EMBL" id="MSFN02000009">
    <property type="protein sequence ID" value="PTU17896.1"/>
    <property type="molecule type" value="Genomic_DNA"/>
</dbReference>
<name>A0A2T5LNN7_9EURO</name>
<dbReference type="RefSeq" id="XP_040749288.1">
    <property type="nucleotide sequence ID" value="XM_040900993.1"/>
</dbReference>
<evidence type="ECO:0000313" key="3">
    <source>
        <dbReference type="Proteomes" id="UP000244073"/>
    </source>
</evidence>
<gene>
    <name evidence="2" type="ORF">P175DRAFT_0560585</name>
</gene>
<protein>
    <submittedName>
        <fullName evidence="2">Uncharacterized protein</fullName>
    </submittedName>
</protein>
<evidence type="ECO:0000313" key="2">
    <source>
        <dbReference type="EMBL" id="PTU17896.1"/>
    </source>
</evidence>
<dbReference type="VEuPathDB" id="FungiDB:P175DRAFT_0560585"/>
<organism evidence="2 3">
    <name type="scientific">Aspergillus ochraceoroseus IBT 24754</name>
    <dbReference type="NCBI Taxonomy" id="1392256"/>
    <lineage>
        <taxon>Eukaryota</taxon>
        <taxon>Fungi</taxon>
        <taxon>Dikarya</taxon>
        <taxon>Ascomycota</taxon>
        <taxon>Pezizomycotina</taxon>
        <taxon>Eurotiomycetes</taxon>
        <taxon>Eurotiomycetidae</taxon>
        <taxon>Eurotiales</taxon>
        <taxon>Aspergillaceae</taxon>
        <taxon>Aspergillus</taxon>
        <taxon>Aspergillus subgen. Nidulantes</taxon>
    </lineage>
</organism>
<reference evidence="2 3" key="1">
    <citation type="journal article" date="2018" name="Proc. Natl. Acad. Sci. U.S.A.">
        <title>Linking secondary metabolites to gene clusters through genome sequencing of six diverse Aspergillus species.</title>
        <authorList>
            <person name="Kaerboelling I."/>
            <person name="Vesth T.C."/>
            <person name="Frisvad J.C."/>
            <person name="Nybo J.L."/>
            <person name="Theobald S."/>
            <person name="Kuo A."/>
            <person name="Bowyer P."/>
            <person name="Matsuda Y."/>
            <person name="Mondo S."/>
            <person name="Lyhne E.K."/>
            <person name="Kogle M.E."/>
            <person name="Clum A."/>
            <person name="Lipzen A."/>
            <person name="Salamov A."/>
            <person name="Ngan C.Y."/>
            <person name="Daum C."/>
            <person name="Chiniquy J."/>
            <person name="Barry K."/>
            <person name="LaButti K."/>
            <person name="Haridas S."/>
            <person name="Simmons B.A."/>
            <person name="Magnuson J.K."/>
            <person name="Mortensen U.H."/>
            <person name="Larsen T.O."/>
            <person name="Grigoriev I.V."/>
            <person name="Baker S.E."/>
            <person name="Andersen M.R."/>
        </authorList>
    </citation>
    <scope>NUCLEOTIDE SEQUENCE [LARGE SCALE GENOMIC DNA]</scope>
    <source>
        <strain evidence="2 3">IBT 24754</strain>
    </source>
</reference>
<dbReference type="GeneID" id="63817877"/>
<feature type="region of interest" description="Disordered" evidence="1">
    <location>
        <begin position="138"/>
        <end position="159"/>
    </location>
</feature>
<dbReference type="Proteomes" id="UP000244073">
    <property type="component" value="Unassembled WGS sequence"/>
</dbReference>
<proteinExistence type="predicted"/>
<sequence>MRGALLGFWGLAHFNFETIRWHEMDYDWPSSRGLPAPTNSRAGRAKFTKALVAEIGHRKFERNCSIGLLGWILHAYLTVTMKSDRFPVQDGIDRKVLPGRGGGVELTPWTFPRTFALLELHLSVPTYGFGKSPELRMGRPSYSDLKSPTLQTPGSGRENMAHVPQTRLFEAMSSETRPSHSWTLCPDDYGLRSGPPSPPLSSPPLVYIYNLAIRSNATP</sequence>